<keyword evidence="1" id="KW-0812">Transmembrane</keyword>
<dbReference type="AlphaFoldDB" id="A0A0N8R6R4"/>
<accession>A0A0N8R6R4</accession>
<keyword evidence="1" id="KW-0472">Membrane</keyword>
<comment type="caution">
    <text evidence="2">The sequence shown here is derived from an EMBL/GenBank/DDBJ whole genome shotgun (WGS) entry which is preliminary data.</text>
</comment>
<reference evidence="2 3" key="1">
    <citation type="submission" date="2015-09" db="EMBL/GenBank/DDBJ databases">
        <title>Genome announcement of multiple Pseudomonas syringae strains.</title>
        <authorList>
            <person name="Thakur S."/>
            <person name="Wang P.W."/>
            <person name="Gong Y."/>
            <person name="Weir B.S."/>
            <person name="Guttman D.S."/>
        </authorList>
    </citation>
    <scope>NUCLEOTIDE SEQUENCE [LARGE SCALE GENOMIC DNA]</scope>
    <source>
        <strain evidence="2 3">ICMP17001</strain>
    </source>
</reference>
<dbReference type="Proteomes" id="UP000051335">
    <property type="component" value="Unassembled WGS sequence"/>
</dbReference>
<dbReference type="EMBL" id="LJQC01000531">
    <property type="protein sequence ID" value="KPW98718.1"/>
    <property type="molecule type" value="Genomic_DNA"/>
</dbReference>
<dbReference type="PATRIC" id="fig|317659.3.peg.626"/>
<sequence>MEGIAAAAFATILRAWNNGAVTCEPPDTLAVNALYQSASADRTKKTLHTAINEVSFRAARSYLLTSASMASMSTVHSIEHSSGLIICEHCDSLYEAHPLQPGEAAFCLRCEALLGRGHRVTIEQLLALTIAAAMLFVFANLFPVISINMKGLSNEVTLWQSVEALAQGRITIIALVAGLSIIFAPLLQIVLLFWVLVHAHKGIVAPGFRTCMRALEHLRPWSMLEVCMLGILVAIIKLSGMLDVHPGVGLWAMAMLMVLILLIANKDIRRLWDELGVQPQ</sequence>
<protein>
    <submittedName>
        <fullName evidence="2">Paraquat-inducible protein A</fullName>
    </submittedName>
</protein>
<feature type="transmembrane region" description="Helical" evidence="1">
    <location>
        <begin position="218"/>
        <end position="236"/>
    </location>
</feature>
<keyword evidence="1" id="KW-1133">Transmembrane helix</keyword>
<dbReference type="InterPro" id="IPR007498">
    <property type="entry name" value="PqiA-like"/>
</dbReference>
<evidence type="ECO:0000256" key="1">
    <source>
        <dbReference type="SAM" id="Phobius"/>
    </source>
</evidence>
<feature type="transmembrane region" description="Helical" evidence="1">
    <location>
        <begin position="169"/>
        <end position="197"/>
    </location>
</feature>
<gene>
    <name evidence="2" type="ORF">ALO75_00302</name>
</gene>
<proteinExistence type="predicted"/>
<name>A0A0N8R6R4_9PSED</name>
<evidence type="ECO:0000313" key="3">
    <source>
        <dbReference type="Proteomes" id="UP000051335"/>
    </source>
</evidence>
<feature type="transmembrane region" description="Helical" evidence="1">
    <location>
        <begin position="248"/>
        <end position="264"/>
    </location>
</feature>
<dbReference type="Pfam" id="PF04403">
    <property type="entry name" value="PqiA"/>
    <property type="match status" value="1"/>
</dbReference>
<keyword evidence="3" id="KW-1185">Reference proteome</keyword>
<evidence type="ECO:0000313" key="2">
    <source>
        <dbReference type="EMBL" id="KPW98718.1"/>
    </source>
</evidence>
<organism evidence="2 3">
    <name type="scientific">Pseudomonas syringae pv. coryli</name>
    <dbReference type="NCBI Taxonomy" id="317659"/>
    <lineage>
        <taxon>Bacteria</taxon>
        <taxon>Pseudomonadati</taxon>
        <taxon>Pseudomonadota</taxon>
        <taxon>Gammaproteobacteria</taxon>
        <taxon>Pseudomonadales</taxon>
        <taxon>Pseudomonadaceae</taxon>
        <taxon>Pseudomonas</taxon>
    </lineage>
</organism>
<feature type="transmembrane region" description="Helical" evidence="1">
    <location>
        <begin position="125"/>
        <end position="149"/>
    </location>
</feature>